<feature type="transmembrane region" description="Helical" evidence="6">
    <location>
        <begin position="12"/>
        <end position="34"/>
    </location>
</feature>
<keyword evidence="8" id="KW-1185">Reference proteome</keyword>
<dbReference type="InterPro" id="IPR013861">
    <property type="entry name" value="TMEM115/Pdh1/Rbl19"/>
</dbReference>
<feature type="transmembrane region" description="Helical" evidence="6">
    <location>
        <begin position="73"/>
        <end position="90"/>
    </location>
</feature>
<dbReference type="AlphaFoldDB" id="A0A0K1Q6S4"/>
<organism evidence="7 8">
    <name type="scientific">Labilithrix luteola</name>
    <dbReference type="NCBI Taxonomy" id="1391654"/>
    <lineage>
        <taxon>Bacteria</taxon>
        <taxon>Pseudomonadati</taxon>
        <taxon>Myxococcota</taxon>
        <taxon>Polyangia</taxon>
        <taxon>Polyangiales</taxon>
        <taxon>Labilitrichaceae</taxon>
        <taxon>Labilithrix</taxon>
    </lineage>
</organism>
<evidence type="ECO:0000313" key="8">
    <source>
        <dbReference type="Proteomes" id="UP000064967"/>
    </source>
</evidence>
<keyword evidence="2 6" id="KW-0812">Transmembrane</keyword>
<evidence type="ECO:0000256" key="1">
    <source>
        <dbReference type="ARBA" id="ARBA00004141"/>
    </source>
</evidence>
<dbReference type="Proteomes" id="UP000064967">
    <property type="component" value="Chromosome"/>
</dbReference>
<evidence type="ECO:0000256" key="3">
    <source>
        <dbReference type="ARBA" id="ARBA00022989"/>
    </source>
</evidence>
<proteinExistence type="predicted"/>
<sequence>MVMGGFPRPGRALKAVLITLFAVSVAGAVIFNWAPGGATGERILRWFMCDLNLVLVRPWTLLTSGLITSPQEVTHVLYALIGIYFLGSSLEERWGGARFIRFLLVSVAAGNLLSLLLNLLVPASAGAIFHRSLLFGPGAAIAATAIAWSREHAHSQVRLFFVLPVTGKILFWVTIGFCVLGLIYYQSNPEGAFSPFGGVLAGILLSGSPSPARSAWLRLKLAFLRRKGPTLSAESIAGLDRTRAKRSAKVGGPTLRVVKGGMDDELKDRKPPTDKRYLN</sequence>
<feature type="transmembrane region" description="Helical" evidence="6">
    <location>
        <begin position="127"/>
        <end position="148"/>
    </location>
</feature>
<comment type="subcellular location">
    <subcellularLocation>
        <location evidence="1">Membrane</location>
        <topology evidence="1">Multi-pass membrane protein</topology>
    </subcellularLocation>
</comment>
<dbReference type="KEGG" id="llu:AKJ09_08082"/>
<dbReference type="Pfam" id="PF08551">
    <property type="entry name" value="DUF1751"/>
    <property type="match status" value="1"/>
</dbReference>
<gene>
    <name evidence="7" type="ORF">AKJ09_08082</name>
</gene>
<protein>
    <submittedName>
        <fullName evidence="7">Uncharacterized protein</fullName>
    </submittedName>
</protein>
<feature type="transmembrane region" description="Helical" evidence="6">
    <location>
        <begin position="160"/>
        <end position="184"/>
    </location>
</feature>
<dbReference type="GO" id="GO:0004252">
    <property type="term" value="F:serine-type endopeptidase activity"/>
    <property type="evidence" value="ECO:0007669"/>
    <property type="project" value="TreeGrafter"/>
</dbReference>
<evidence type="ECO:0000256" key="4">
    <source>
        <dbReference type="ARBA" id="ARBA00023136"/>
    </source>
</evidence>
<feature type="transmembrane region" description="Helical" evidence="6">
    <location>
        <begin position="102"/>
        <end position="121"/>
    </location>
</feature>
<dbReference type="GO" id="GO:0016020">
    <property type="term" value="C:membrane"/>
    <property type="evidence" value="ECO:0007669"/>
    <property type="project" value="UniProtKB-SubCell"/>
</dbReference>
<keyword evidence="4 6" id="KW-0472">Membrane</keyword>
<dbReference type="EMBL" id="CP012333">
    <property type="protein sequence ID" value="AKV01419.1"/>
    <property type="molecule type" value="Genomic_DNA"/>
</dbReference>
<evidence type="ECO:0000256" key="5">
    <source>
        <dbReference type="SAM" id="MobiDB-lite"/>
    </source>
</evidence>
<name>A0A0K1Q6S4_9BACT</name>
<feature type="compositionally biased region" description="Basic and acidic residues" evidence="5">
    <location>
        <begin position="261"/>
        <end position="279"/>
    </location>
</feature>
<keyword evidence="3 6" id="KW-1133">Transmembrane helix</keyword>
<feature type="transmembrane region" description="Helical" evidence="6">
    <location>
        <begin position="196"/>
        <end position="217"/>
    </location>
</feature>
<dbReference type="PANTHER" id="PTHR43066:SF11">
    <property type="entry name" value="PEPTIDASE S54 RHOMBOID DOMAIN-CONTAINING PROTEIN"/>
    <property type="match status" value="1"/>
</dbReference>
<dbReference type="GO" id="GO:0006890">
    <property type="term" value="P:retrograde vesicle-mediated transport, Golgi to endoplasmic reticulum"/>
    <property type="evidence" value="ECO:0007669"/>
    <property type="project" value="InterPro"/>
</dbReference>
<dbReference type="InterPro" id="IPR035952">
    <property type="entry name" value="Rhomboid-like_sf"/>
</dbReference>
<evidence type="ECO:0000256" key="6">
    <source>
        <dbReference type="SAM" id="Phobius"/>
    </source>
</evidence>
<evidence type="ECO:0000313" key="7">
    <source>
        <dbReference type="EMBL" id="AKV01419.1"/>
    </source>
</evidence>
<accession>A0A0K1Q6S4</accession>
<dbReference type="SUPFAM" id="SSF144091">
    <property type="entry name" value="Rhomboid-like"/>
    <property type="match status" value="1"/>
</dbReference>
<dbReference type="Gene3D" id="1.20.1540.10">
    <property type="entry name" value="Rhomboid-like"/>
    <property type="match status" value="1"/>
</dbReference>
<feature type="region of interest" description="Disordered" evidence="5">
    <location>
        <begin position="247"/>
        <end position="279"/>
    </location>
</feature>
<reference evidence="7 8" key="1">
    <citation type="submission" date="2015-08" db="EMBL/GenBank/DDBJ databases">
        <authorList>
            <person name="Babu N.S."/>
            <person name="Beckwith C.J."/>
            <person name="Beseler K.G."/>
            <person name="Brison A."/>
            <person name="Carone J.V."/>
            <person name="Caskin T.P."/>
            <person name="Diamond M."/>
            <person name="Durham M.E."/>
            <person name="Foxe J.M."/>
            <person name="Go M."/>
            <person name="Henderson B.A."/>
            <person name="Jones I.B."/>
            <person name="McGettigan J.A."/>
            <person name="Micheletti S.J."/>
            <person name="Nasrallah M.E."/>
            <person name="Ortiz D."/>
            <person name="Piller C.R."/>
            <person name="Privatt S.R."/>
            <person name="Schneider S.L."/>
            <person name="Sharp S."/>
            <person name="Smith T.C."/>
            <person name="Stanton J.D."/>
            <person name="Ullery H.E."/>
            <person name="Wilson R.J."/>
            <person name="Serrano M.G."/>
            <person name="Buck G."/>
            <person name="Lee V."/>
            <person name="Wang Y."/>
            <person name="Carvalho R."/>
            <person name="Voegtly L."/>
            <person name="Shi R."/>
            <person name="Duckworth R."/>
            <person name="Johnson A."/>
            <person name="Loviza R."/>
            <person name="Walstead R."/>
            <person name="Shah Z."/>
            <person name="Kiflezghi M."/>
            <person name="Wade K."/>
            <person name="Ball S.L."/>
            <person name="Bradley K.W."/>
            <person name="Asai D.J."/>
            <person name="Bowman C.A."/>
            <person name="Russell D.A."/>
            <person name="Pope W.H."/>
            <person name="Jacobs-Sera D."/>
            <person name="Hendrix R.W."/>
            <person name="Hatfull G.F."/>
        </authorList>
    </citation>
    <scope>NUCLEOTIDE SEQUENCE [LARGE SCALE GENOMIC DNA]</scope>
    <source>
        <strain evidence="7 8">DSM 27648</strain>
    </source>
</reference>
<dbReference type="PANTHER" id="PTHR43066">
    <property type="entry name" value="RHOMBOID-RELATED PROTEIN"/>
    <property type="match status" value="1"/>
</dbReference>
<evidence type="ECO:0000256" key="2">
    <source>
        <dbReference type="ARBA" id="ARBA00022692"/>
    </source>
</evidence>
<dbReference type="SMART" id="SM01160">
    <property type="entry name" value="DUF1751"/>
    <property type="match status" value="1"/>
</dbReference>
<dbReference type="STRING" id="1391654.AKJ09_08082"/>